<evidence type="ECO:0000256" key="1">
    <source>
        <dbReference type="SAM" id="MobiDB-lite"/>
    </source>
</evidence>
<accession>A0A0D6ELA4</accession>
<dbReference type="EMBL" id="CENE01000007">
    <property type="protein sequence ID" value="CEQ40538.1"/>
    <property type="molecule type" value="Genomic_DNA"/>
</dbReference>
<dbReference type="Proteomes" id="UP000243876">
    <property type="component" value="Unassembled WGS sequence"/>
</dbReference>
<dbReference type="OrthoDB" id="5413003at2759"/>
<organism evidence="2 3">
    <name type="scientific">Sporidiobolus salmonicolor</name>
    <name type="common">Yeast-like fungus</name>
    <name type="synonym">Sporobolomyces salmonicolor</name>
    <dbReference type="NCBI Taxonomy" id="5005"/>
    <lineage>
        <taxon>Eukaryota</taxon>
        <taxon>Fungi</taxon>
        <taxon>Dikarya</taxon>
        <taxon>Basidiomycota</taxon>
        <taxon>Pucciniomycotina</taxon>
        <taxon>Microbotryomycetes</taxon>
        <taxon>Sporidiobolales</taxon>
        <taxon>Sporidiobolaceae</taxon>
        <taxon>Sporobolomyces</taxon>
    </lineage>
</organism>
<proteinExistence type="predicted"/>
<dbReference type="AlphaFoldDB" id="A0A0D6ELA4"/>
<feature type="region of interest" description="Disordered" evidence="1">
    <location>
        <begin position="480"/>
        <end position="506"/>
    </location>
</feature>
<dbReference type="PANTHER" id="PTHR37287:SF1">
    <property type="entry name" value="INO EIGHTY SUBUNIT 1"/>
    <property type="match status" value="1"/>
</dbReference>
<dbReference type="PANTHER" id="PTHR37287">
    <property type="entry name" value="INO EIGHTY SUBUNIT 1"/>
    <property type="match status" value="1"/>
</dbReference>
<gene>
    <name evidence="2" type="primary">SPOSA6832_02160</name>
</gene>
<feature type="compositionally biased region" description="Basic and acidic residues" evidence="1">
    <location>
        <begin position="384"/>
        <end position="393"/>
    </location>
</feature>
<sequence length="506" mass="57202">MPPKKTPEELHALSRSKRSFKEVNWVRTSPHLPLSRPAHRWQVLDDIFADRSFRFTAPVDQNSPPSEPIYLNFDQLYLEAILSSMKTTANTRQKLISTPEFAINYCKLCLLVNVGRINTTLACTSTAPHRGCFPSPLTRSHFRFPLVYPNMKTALRTYHPVPSLQTEPISQKDMSDAPRIKGMLKMAFLDWEVNNAPTSLKAVAEKAVCRCRPAINDDLRTEGALVLMQVSPELTRGPPTTVIEAIFLVFQEANWVSEKYFPEGFDIWDIFFPSDMPSQPRARAFLTLMHHILESKSFLSDFTSPSTGPIPLDPPISLSRTPAATKENVDPENELQFAREMKEVREGVVKTVPAIQKKEEEAREKLMKKAEKEDAVQGAVGGEPAKKRQKTEGKKKLSYAKYAHQQQAQGIIPVTWLNIKRDLTQNLDPDYDSDEEEAWSYDTLLRRATLTMLNPSTGTRQPPSAFKEYDEWVRRRENGDFFGSVKDDDDEGTEAGPGSDAGEGDE</sequence>
<dbReference type="InterPro" id="IPR038014">
    <property type="entry name" value="Ies1"/>
</dbReference>
<protein>
    <submittedName>
        <fullName evidence="2">SPOSA6832_02160-mRNA-1:cds</fullName>
    </submittedName>
</protein>
<keyword evidence="3" id="KW-1185">Reference proteome</keyword>
<dbReference type="GO" id="GO:0031011">
    <property type="term" value="C:Ino80 complex"/>
    <property type="evidence" value="ECO:0007669"/>
    <property type="project" value="InterPro"/>
</dbReference>
<reference evidence="3" key="1">
    <citation type="submission" date="2015-02" db="EMBL/GenBank/DDBJ databases">
        <authorList>
            <person name="Gon?alves P."/>
        </authorList>
    </citation>
    <scope>NUCLEOTIDE SEQUENCE [LARGE SCALE GENOMIC DNA]</scope>
</reference>
<feature type="non-terminal residue" evidence="2">
    <location>
        <position position="1"/>
    </location>
</feature>
<name>A0A0D6ELA4_SPOSA</name>
<feature type="region of interest" description="Disordered" evidence="1">
    <location>
        <begin position="368"/>
        <end position="393"/>
    </location>
</feature>
<evidence type="ECO:0000313" key="3">
    <source>
        <dbReference type="Proteomes" id="UP000243876"/>
    </source>
</evidence>
<feature type="region of interest" description="Disordered" evidence="1">
    <location>
        <begin position="309"/>
        <end position="330"/>
    </location>
</feature>
<evidence type="ECO:0000313" key="2">
    <source>
        <dbReference type="EMBL" id="CEQ40538.1"/>
    </source>
</evidence>